<dbReference type="PROSITE" id="PS51186">
    <property type="entry name" value="GNAT"/>
    <property type="match status" value="1"/>
</dbReference>
<evidence type="ECO:0000256" key="1">
    <source>
        <dbReference type="PROSITE-ProRule" id="PRU00409"/>
    </source>
</evidence>
<dbReference type="InterPro" id="IPR013815">
    <property type="entry name" value="ATP_grasp_subdomain_1"/>
</dbReference>
<dbReference type="Pfam" id="PF00583">
    <property type="entry name" value="Acetyltransf_1"/>
    <property type="match status" value="1"/>
</dbReference>
<dbReference type="InterPro" id="IPR000182">
    <property type="entry name" value="GNAT_dom"/>
</dbReference>
<dbReference type="SUPFAM" id="SSF56059">
    <property type="entry name" value="Glutathione synthetase ATP-binding domain-like"/>
    <property type="match status" value="1"/>
</dbReference>
<reference evidence="6" key="1">
    <citation type="submission" date="2017-09" db="EMBL/GenBank/DDBJ databases">
        <authorList>
            <person name="Varghese N."/>
            <person name="Submissions S."/>
        </authorList>
    </citation>
    <scope>NUCLEOTIDE SEQUENCE [LARGE SCALE GENOMIC DNA]</scope>
    <source>
        <strain evidence="6">DSM 44270</strain>
    </source>
</reference>
<dbReference type="Gene3D" id="3.30.1490.20">
    <property type="entry name" value="ATP-grasp fold, A domain"/>
    <property type="match status" value="1"/>
</dbReference>
<keyword evidence="1" id="KW-0547">Nucleotide-binding</keyword>
<dbReference type="SUPFAM" id="SSF55729">
    <property type="entry name" value="Acyl-CoA N-acyltransferases (Nat)"/>
    <property type="match status" value="1"/>
</dbReference>
<dbReference type="Pfam" id="PF13549">
    <property type="entry name" value="ATP-grasp_5"/>
    <property type="match status" value="1"/>
</dbReference>
<dbReference type="PANTHER" id="PTHR42793:SF1">
    <property type="entry name" value="PEPTIDYL-LYSINE N-ACETYLTRANSFERASE PATZ"/>
    <property type="match status" value="1"/>
</dbReference>
<dbReference type="SMART" id="SM00881">
    <property type="entry name" value="CoA_binding"/>
    <property type="match status" value="1"/>
</dbReference>
<dbReference type="InterPro" id="IPR016102">
    <property type="entry name" value="Succinyl-CoA_synth-like"/>
</dbReference>
<name>A0A286GUL2_9ACTN</name>
<dbReference type="Pfam" id="PF13607">
    <property type="entry name" value="Succ_CoA_lig"/>
    <property type="match status" value="1"/>
</dbReference>
<organism evidence="5 6">
    <name type="scientific">Blastococcus haudaquaticus</name>
    <dbReference type="NCBI Taxonomy" id="1938745"/>
    <lineage>
        <taxon>Bacteria</taxon>
        <taxon>Bacillati</taxon>
        <taxon>Actinomycetota</taxon>
        <taxon>Actinomycetes</taxon>
        <taxon>Geodermatophilales</taxon>
        <taxon>Geodermatophilaceae</taxon>
        <taxon>Blastococcus</taxon>
    </lineage>
</organism>
<evidence type="ECO:0000256" key="2">
    <source>
        <dbReference type="SAM" id="MobiDB-lite"/>
    </source>
</evidence>
<dbReference type="PROSITE" id="PS50975">
    <property type="entry name" value="ATP_GRASP"/>
    <property type="match status" value="1"/>
</dbReference>
<dbReference type="Gene3D" id="3.30.470.20">
    <property type="entry name" value="ATP-grasp fold, B domain"/>
    <property type="match status" value="1"/>
</dbReference>
<dbReference type="RefSeq" id="WP_235003317.1">
    <property type="nucleotide sequence ID" value="NZ_OCNK01000002.1"/>
</dbReference>
<sequence length="916" mass="97157">MIDKGPLSPQPLAGSQRAPDEGPTAGDERPTPPPHWEADIVAADGGTVHLRPICPEDDDGINGLMERSSDQTRYYRFFGPMKRLSEKDLHRFTHVDHVDRVAFVVLLGEQIIAVGRYDRYPGTDDAEVAFLVEDAHQGRGLGSVLLEHLAAAARERGIKNFVAEVLAQNSRMVRVFQDAGYKSERSYEDGVVHLTFPIEQTEDALAVAYEREQRSESRSIARLLKPSSVAVVGASNDDGKIGNALLRHLLDYGFAGPVYPVNPGARHVRGVPAYADIESIPEDLDLAVLAVPADEVAGVVEACRRKRVRGLVVVSGGFGETGPEGRDAERRLVAAARASGMRVVGPNCLGMVNTDPEVRLNASLAPMVPGRGRVGFFAQSGALGVALLERARSRQLGLSTFVSAGNRADVSGNDLLQYWATDPGTEVVLLHLESFGNPRKFARLARSVGRTKPVVAVKSGRHVNVTPGLAGTSVAVPEQSVAALFASAGVIRVETVAQMFDVGTLLAHQPLPEGPRVAIVGNSTAIGVLVADAVLEEGLELSHEAPVDIGVTGSPEAFRDALQAAVDDETVDAVVAVFLPPLMAGSQEYGPALRDVARASSKPVVASFLSTEGIPDELAVLDEDGMPGRGSVPSYSTPERAVIALAKVAEYARWRRRPVGDLPELPDVQESVAKDLVRSVLAGAPSGRELTDDELMTLLAAYGVPLLGTRTVTDAEQAVAAARDIGHPVVLKSTAPWLRHRSDLGGVRLDLADDDAVRTAFAAIPSGDPVIVQEMAAPGVATVVEIVDDPSFGALVSFGLGGVATDLLGDRAYRTLPLTDLDAAELVRAPRAFPLLDGYRGSEPVDLEALENLLLRVARLADDLPEVLRLTLEPVIVGPPNPWHGGRSLVVAGGSAHVGPPTARVDPGPRRMRSPV</sequence>
<dbReference type="InterPro" id="IPR032875">
    <property type="entry name" value="Succ_CoA_lig_flav_dom"/>
</dbReference>
<protein>
    <submittedName>
        <fullName evidence="5">Acyl-CoA synthetase (NDP forming)</fullName>
    </submittedName>
</protein>
<dbReference type="InterPro" id="IPR011761">
    <property type="entry name" value="ATP-grasp"/>
</dbReference>
<keyword evidence="6" id="KW-1185">Reference proteome</keyword>
<dbReference type="PANTHER" id="PTHR42793">
    <property type="entry name" value="COA BINDING DOMAIN CONTAINING PROTEIN"/>
    <property type="match status" value="1"/>
</dbReference>
<evidence type="ECO:0000313" key="5">
    <source>
        <dbReference type="EMBL" id="SOD99257.1"/>
    </source>
</evidence>
<dbReference type="GO" id="GO:0016747">
    <property type="term" value="F:acyltransferase activity, transferring groups other than amino-acyl groups"/>
    <property type="evidence" value="ECO:0007669"/>
    <property type="project" value="InterPro"/>
</dbReference>
<dbReference type="Gene3D" id="3.40.630.30">
    <property type="match status" value="1"/>
</dbReference>
<dbReference type="SUPFAM" id="SSF52210">
    <property type="entry name" value="Succinyl-CoA synthetase domains"/>
    <property type="match status" value="2"/>
</dbReference>
<dbReference type="Gene3D" id="3.40.50.261">
    <property type="entry name" value="Succinyl-CoA synthetase domains"/>
    <property type="match status" value="2"/>
</dbReference>
<proteinExistence type="predicted"/>
<feature type="domain" description="N-acetyltransferase" evidence="4">
    <location>
        <begin position="48"/>
        <end position="203"/>
    </location>
</feature>
<accession>A0A286GUL2</accession>
<dbReference type="AlphaFoldDB" id="A0A286GUL2"/>
<dbReference type="Proteomes" id="UP000219482">
    <property type="component" value="Unassembled WGS sequence"/>
</dbReference>
<dbReference type="InterPro" id="IPR016181">
    <property type="entry name" value="Acyl_CoA_acyltransferase"/>
</dbReference>
<evidence type="ECO:0000259" key="4">
    <source>
        <dbReference type="PROSITE" id="PS51186"/>
    </source>
</evidence>
<evidence type="ECO:0000259" key="3">
    <source>
        <dbReference type="PROSITE" id="PS50975"/>
    </source>
</evidence>
<dbReference type="CDD" id="cd04301">
    <property type="entry name" value="NAT_SF"/>
    <property type="match status" value="1"/>
</dbReference>
<dbReference type="EMBL" id="OCNK01000002">
    <property type="protein sequence ID" value="SOD99257.1"/>
    <property type="molecule type" value="Genomic_DNA"/>
</dbReference>
<keyword evidence="1" id="KW-0067">ATP-binding</keyword>
<feature type="region of interest" description="Disordered" evidence="2">
    <location>
        <begin position="895"/>
        <end position="916"/>
    </location>
</feature>
<feature type="region of interest" description="Disordered" evidence="2">
    <location>
        <begin position="1"/>
        <end position="36"/>
    </location>
</feature>
<dbReference type="SUPFAM" id="SSF51735">
    <property type="entry name" value="NAD(P)-binding Rossmann-fold domains"/>
    <property type="match status" value="1"/>
</dbReference>
<dbReference type="GO" id="GO:0046872">
    <property type="term" value="F:metal ion binding"/>
    <property type="evidence" value="ECO:0007669"/>
    <property type="project" value="InterPro"/>
</dbReference>
<dbReference type="GO" id="GO:0005524">
    <property type="term" value="F:ATP binding"/>
    <property type="evidence" value="ECO:0007669"/>
    <property type="project" value="UniProtKB-UniRule"/>
</dbReference>
<evidence type="ECO:0000313" key="6">
    <source>
        <dbReference type="Proteomes" id="UP000219482"/>
    </source>
</evidence>
<dbReference type="Gene3D" id="3.40.50.720">
    <property type="entry name" value="NAD(P)-binding Rossmann-like Domain"/>
    <property type="match status" value="1"/>
</dbReference>
<feature type="domain" description="ATP-grasp" evidence="3">
    <location>
        <begin position="696"/>
        <end position="732"/>
    </location>
</feature>
<dbReference type="Pfam" id="PF13380">
    <property type="entry name" value="CoA_binding_2"/>
    <property type="match status" value="1"/>
</dbReference>
<dbReference type="InterPro" id="IPR003781">
    <property type="entry name" value="CoA-bd"/>
</dbReference>
<dbReference type="InterPro" id="IPR036291">
    <property type="entry name" value="NAD(P)-bd_dom_sf"/>
</dbReference>
<gene>
    <name evidence="5" type="ORF">SAMN06272739_2220</name>
</gene>